<keyword evidence="2" id="KW-0472">Membrane</keyword>
<name>A0A143DDR3_9PROT</name>
<evidence type="ECO:0000256" key="2">
    <source>
        <dbReference type="SAM" id="Phobius"/>
    </source>
</evidence>
<evidence type="ECO:0008006" key="5">
    <source>
        <dbReference type="Google" id="ProtNLM"/>
    </source>
</evidence>
<dbReference type="AlphaFoldDB" id="A0A143DDR3"/>
<evidence type="ECO:0000256" key="1">
    <source>
        <dbReference type="SAM" id="Coils"/>
    </source>
</evidence>
<dbReference type="InterPro" id="IPR021497">
    <property type="entry name" value="GTA_holin_3TM"/>
</dbReference>
<protein>
    <recommendedName>
        <fullName evidence="5">Holin</fullName>
    </recommendedName>
</protein>
<feature type="transmembrane region" description="Helical" evidence="2">
    <location>
        <begin position="108"/>
        <end position="125"/>
    </location>
</feature>
<dbReference type="Pfam" id="PF11351">
    <property type="entry name" value="GTA_holin_3TM"/>
    <property type="match status" value="1"/>
</dbReference>
<evidence type="ECO:0000313" key="4">
    <source>
        <dbReference type="Proteomes" id="UP000076066"/>
    </source>
</evidence>
<feature type="coiled-coil region" evidence="1">
    <location>
        <begin position="24"/>
        <end position="57"/>
    </location>
</feature>
<keyword evidence="2" id="KW-0812">Transmembrane</keyword>
<sequence length="132" mass="14289">MGPVVTALLPILGGLLDRIIPNSAEAAKIKIDMERQLIEAAEQAARSQNEVNKIEAASGSSFRGGWRPFIGWVCGCALAFQFFVGPLFFWAASAFGLALPPLPQFDSMLMELIFTMLGVASLRTVEKMRGVT</sequence>
<dbReference type="Proteomes" id="UP000076066">
    <property type="component" value="Chromosome"/>
</dbReference>
<evidence type="ECO:0000313" key="3">
    <source>
        <dbReference type="EMBL" id="AMW34268.1"/>
    </source>
</evidence>
<dbReference type="EMBL" id="CP014525">
    <property type="protein sequence ID" value="AMW34268.1"/>
    <property type="molecule type" value="Genomic_DNA"/>
</dbReference>
<gene>
    <name evidence="3" type="ORF">AY555_02695</name>
</gene>
<proteinExistence type="predicted"/>
<feature type="transmembrane region" description="Helical" evidence="2">
    <location>
        <begin position="69"/>
        <end position="96"/>
    </location>
</feature>
<dbReference type="RefSeq" id="WP_066133103.1">
    <property type="nucleotide sequence ID" value="NZ_CP014525.1"/>
</dbReference>
<dbReference type="GeneID" id="53316060"/>
<accession>A0A143DDR3</accession>
<dbReference type="STRING" id="1549855.AY555_02695"/>
<keyword evidence="4" id="KW-1185">Reference proteome</keyword>
<keyword evidence="2" id="KW-1133">Transmembrane helix</keyword>
<reference evidence="3 4" key="1">
    <citation type="submission" date="2016-02" db="EMBL/GenBank/DDBJ databases">
        <title>Complete Genome of H5569, the type strain of the newly described species Haematospirillium jordaniae.</title>
        <authorList>
            <person name="Nicholson A.C."/>
            <person name="Humrighouse B.W."/>
            <person name="Loparov V."/>
            <person name="McQuiston J.R."/>
        </authorList>
    </citation>
    <scope>NUCLEOTIDE SEQUENCE [LARGE SCALE GENOMIC DNA]</scope>
    <source>
        <strain evidence="3 4">H5569</strain>
    </source>
</reference>
<organism evidence="3 4">
    <name type="scientific">Haematospirillum jordaniae</name>
    <dbReference type="NCBI Taxonomy" id="1549855"/>
    <lineage>
        <taxon>Bacteria</taxon>
        <taxon>Pseudomonadati</taxon>
        <taxon>Pseudomonadota</taxon>
        <taxon>Alphaproteobacteria</taxon>
        <taxon>Rhodospirillales</taxon>
        <taxon>Novispirillaceae</taxon>
        <taxon>Haematospirillum</taxon>
    </lineage>
</organism>
<dbReference type="KEGG" id="hjo:AY555_02695"/>
<keyword evidence="1" id="KW-0175">Coiled coil</keyword>
<dbReference type="OrthoDB" id="1433389at2"/>